<dbReference type="InterPro" id="IPR036866">
    <property type="entry name" value="RibonucZ/Hydroxyglut_hydro"/>
</dbReference>
<sequence>MKASGLTFAKHDGELSVPNEDNEPPDDIVNRETKPRRESRLSVPEFGGFSNQGDCVAKKWKHKRRARSLAFLYQISSDLSRHRLLQLRPICIVPDSAVGSSLHVCSMALSIPPEQNPNYRCNTSLLIDYCRSDEKHSYILIDVGKTFREQVLRWFTFHKIPRVDSIILTHEHADAVLGLDDIRAVQRFSPKNDIDATPVFLSQTAMDSNFKIRGWAVGSSYLGLLAQVIYIIDLLLASFLQNGSHNVHFCLPQALEAVKRLCPKQALLIGMNHEFDHYKDNDFLAEWSEREGIPVQLAHDGLRVPMDL</sequence>
<accession>A0A6A6MEZ7</accession>
<dbReference type="SUPFAM" id="SSF56281">
    <property type="entry name" value="Metallo-hydrolase/oxidoreductase"/>
    <property type="match status" value="1"/>
</dbReference>
<dbReference type="InterPro" id="IPR001279">
    <property type="entry name" value="Metallo-B-lactamas"/>
</dbReference>
<proteinExistence type="predicted"/>
<evidence type="ECO:0000256" key="1">
    <source>
        <dbReference type="SAM" id="MobiDB-lite"/>
    </source>
</evidence>
<keyword evidence="4" id="KW-1185">Reference proteome</keyword>
<evidence type="ECO:0000313" key="3">
    <source>
        <dbReference type="EMBL" id="KAF2311834.1"/>
    </source>
</evidence>
<feature type="region of interest" description="Disordered" evidence="1">
    <location>
        <begin position="1"/>
        <end position="43"/>
    </location>
</feature>
<dbReference type="Pfam" id="PF12706">
    <property type="entry name" value="Lactamase_B_2"/>
    <property type="match status" value="1"/>
</dbReference>
<dbReference type="Gene3D" id="3.60.15.10">
    <property type="entry name" value="Ribonuclease Z/Hydroxyacylglutathione hydrolase-like"/>
    <property type="match status" value="2"/>
</dbReference>
<evidence type="ECO:0000313" key="4">
    <source>
        <dbReference type="Proteomes" id="UP000467840"/>
    </source>
</evidence>
<feature type="domain" description="Metallo-beta-lactamase" evidence="2">
    <location>
        <begin position="139"/>
        <end position="190"/>
    </location>
</feature>
<dbReference type="AlphaFoldDB" id="A0A6A6MEZ7"/>
<feature type="compositionally biased region" description="Basic and acidic residues" evidence="1">
    <location>
        <begin position="28"/>
        <end position="40"/>
    </location>
</feature>
<organism evidence="3 4">
    <name type="scientific">Hevea brasiliensis</name>
    <name type="common">Para rubber tree</name>
    <name type="synonym">Siphonia brasiliensis</name>
    <dbReference type="NCBI Taxonomy" id="3981"/>
    <lineage>
        <taxon>Eukaryota</taxon>
        <taxon>Viridiplantae</taxon>
        <taxon>Streptophyta</taxon>
        <taxon>Embryophyta</taxon>
        <taxon>Tracheophyta</taxon>
        <taxon>Spermatophyta</taxon>
        <taxon>Magnoliopsida</taxon>
        <taxon>eudicotyledons</taxon>
        <taxon>Gunneridae</taxon>
        <taxon>Pentapetalae</taxon>
        <taxon>rosids</taxon>
        <taxon>fabids</taxon>
        <taxon>Malpighiales</taxon>
        <taxon>Euphorbiaceae</taxon>
        <taxon>Crotonoideae</taxon>
        <taxon>Micrandreae</taxon>
        <taxon>Hevea</taxon>
    </lineage>
</organism>
<evidence type="ECO:0000259" key="2">
    <source>
        <dbReference type="Pfam" id="PF12706"/>
    </source>
</evidence>
<dbReference type="Proteomes" id="UP000467840">
    <property type="component" value="Chromosome 14"/>
</dbReference>
<dbReference type="EMBL" id="JAAGAX010000006">
    <property type="protein sequence ID" value="KAF2311834.1"/>
    <property type="molecule type" value="Genomic_DNA"/>
</dbReference>
<dbReference type="PANTHER" id="PTHR42663:SF16">
    <property type="entry name" value="METALLO-BETA-LACTAMASE DOMAIN-CONTAINING PROTEIN"/>
    <property type="match status" value="1"/>
</dbReference>
<reference evidence="3 4" key="1">
    <citation type="journal article" date="2020" name="Mol. Plant">
        <title>The Chromosome-Based Rubber Tree Genome Provides New Insights into Spurge Genome Evolution and Rubber Biosynthesis.</title>
        <authorList>
            <person name="Liu J."/>
            <person name="Shi C."/>
            <person name="Shi C.C."/>
            <person name="Li W."/>
            <person name="Zhang Q.J."/>
            <person name="Zhang Y."/>
            <person name="Li K."/>
            <person name="Lu H.F."/>
            <person name="Shi C."/>
            <person name="Zhu S.T."/>
            <person name="Xiao Z.Y."/>
            <person name="Nan H."/>
            <person name="Yue Y."/>
            <person name="Zhu X.G."/>
            <person name="Wu Y."/>
            <person name="Hong X.N."/>
            <person name="Fan G.Y."/>
            <person name="Tong Y."/>
            <person name="Zhang D."/>
            <person name="Mao C.L."/>
            <person name="Liu Y.L."/>
            <person name="Hao S.J."/>
            <person name="Liu W.Q."/>
            <person name="Lv M.Q."/>
            <person name="Zhang H.B."/>
            <person name="Liu Y."/>
            <person name="Hu-Tang G.R."/>
            <person name="Wang J.P."/>
            <person name="Wang J.H."/>
            <person name="Sun Y.H."/>
            <person name="Ni S.B."/>
            <person name="Chen W.B."/>
            <person name="Zhang X.C."/>
            <person name="Jiao Y.N."/>
            <person name="Eichler E.E."/>
            <person name="Li G.H."/>
            <person name="Liu X."/>
            <person name="Gao L.Z."/>
        </authorList>
    </citation>
    <scope>NUCLEOTIDE SEQUENCE [LARGE SCALE GENOMIC DNA]</scope>
    <source>
        <strain evidence="4">cv. GT1</strain>
        <tissue evidence="3">Leaf</tissue>
    </source>
</reference>
<name>A0A6A6MEZ7_HEVBR</name>
<gene>
    <name evidence="3" type="ORF">GH714_026963</name>
</gene>
<protein>
    <recommendedName>
        <fullName evidence="2">Metallo-beta-lactamase domain-containing protein</fullName>
    </recommendedName>
</protein>
<comment type="caution">
    <text evidence="3">The sequence shown here is derived from an EMBL/GenBank/DDBJ whole genome shotgun (WGS) entry which is preliminary data.</text>
</comment>
<dbReference type="PANTHER" id="PTHR42663">
    <property type="entry name" value="HYDROLASE C777.06C-RELATED-RELATED"/>
    <property type="match status" value="1"/>
</dbReference>